<reference evidence="2" key="1">
    <citation type="submission" date="2016-06" db="EMBL/GenBank/DDBJ databases">
        <authorList>
            <person name="Sutton G."/>
            <person name="Brinkac L."/>
            <person name="Sanka R."/>
            <person name="Adams M."/>
            <person name="Lau E."/>
            <person name="Mehaffy C."/>
            <person name="Tameris M."/>
            <person name="Hatherill M."/>
            <person name="Hanekom W."/>
            <person name="Mahomed H."/>
            <person name="Mcshane H."/>
        </authorList>
    </citation>
    <scope>NUCLEOTIDE SEQUENCE [LARGE SCALE GENOMIC DNA]</scope>
    <source>
        <strain evidence="2">852002-51209_SCH5440388</strain>
    </source>
</reference>
<sequence length="227" mass="26513">MSPARPRLPDVTDQRRRYDEREILQPSENLERTVLTVIGGWELVRAQVNFNSFTDAGPDTEWAGSDKLAKTLRELAVSLRIRHPHDQWSRLAKEVSNVRHKFGHMLYLEDVEGEIPNRTLHFMRLGAEGEQRRGRGDSLGLSWRDEEWSQQSRHRDSVTEQELWQTLNKEYWLIQVVRAVRHCGGILQESPDIPDDHPITGWYVPWQLPEWGDREDLTVGDLRLPPP</sequence>
<organism evidence="1 2">
    <name type="scientific">Mycolicibacterium peregrinum</name>
    <name type="common">Mycobacterium peregrinum</name>
    <dbReference type="NCBI Taxonomy" id="43304"/>
    <lineage>
        <taxon>Bacteria</taxon>
        <taxon>Bacillati</taxon>
        <taxon>Actinomycetota</taxon>
        <taxon>Actinomycetes</taxon>
        <taxon>Mycobacteriales</taxon>
        <taxon>Mycobacteriaceae</taxon>
        <taxon>Mycolicibacterium</taxon>
    </lineage>
</organism>
<protein>
    <submittedName>
        <fullName evidence="1">Uncharacterized protein</fullName>
    </submittedName>
</protein>
<evidence type="ECO:0000313" key="2">
    <source>
        <dbReference type="Proteomes" id="UP000093902"/>
    </source>
</evidence>
<dbReference type="Proteomes" id="UP000093902">
    <property type="component" value="Unassembled WGS sequence"/>
</dbReference>
<accession>A0A1A0RFT7</accession>
<name>A0A1A0RFT7_MYCPR</name>
<gene>
    <name evidence="1" type="ORF">A5792_02420</name>
</gene>
<dbReference type="AlphaFoldDB" id="A0A1A0RFT7"/>
<evidence type="ECO:0000313" key="1">
    <source>
        <dbReference type="EMBL" id="OBB32564.1"/>
    </source>
</evidence>
<proteinExistence type="predicted"/>
<dbReference type="EMBL" id="LZSO01000012">
    <property type="protein sequence ID" value="OBB32564.1"/>
    <property type="molecule type" value="Genomic_DNA"/>
</dbReference>
<comment type="caution">
    <text evidence="1">The sequence shown here is derived from an EMBL/GenBank/DDBJ whole genome shotgun (WGS) entry which is preliminary data.</text>
</comment>